<keyword evidence="1" id="KW-0285">Flavoprotein</keyword>
<protein>
    <submittedName>
        <fullName evidence="4">FAD-binding oxidoreductase</fullName>
    </submittedName>
</protein>
<dbReference type="InterPro" id="IPR036318">
    <property type="entry name" value="FAD-bd_PCMH-like_sf"/>
</dbReference>
<organism evidence="4 5">
    <name type="scientific">Cyanobacterium stanieri LEGE 03274</name>
    <dbReference type="NCBI Taxonomy" id="1828756"/>
    <lineage>
        <taxon>Bacteria</taxon>
        <taxon>Bacillati</taxon>
        <taxon>Cyanobacteriota</taxon>
        <taxon>Cyanophyceae</taxon>
        <taxon>Oscillatoriophycideae</taxon>
        <taxon>Chroococcales</taxon>
        <taxon>Geminocystaceae</taxon>
        <taxon>Cyanobacterium</taxon>
    </lineage>
</organism>
<name>A0ABR9V741_9CHRO</name>
<keyword evidence="2" id="KW-0274">FAD</keyword>
<dbReference type="SUPFAM" id="SSF56176">
    <property type="entry name" value="FAD-binding/transporter-associated domain-like"/>
    <property type="match status" value="1"/>
</dbReference>
<dbReference type="InterPro" id="IPR016166">
    <property type="entry name" value="FAD-bd_PCMH"/>
</dbReference>
<accession>A0ABR9V741</accession>
<dbReference type="Proteomes" id="UP000654604">
    <property type="component" value="Unassembled WGS sequence"/>
</dbReference>
<evidence type="ECO:0000259" key="3">
    <source>
        <dbReference type="PROSITE" id="PS51387"/>
    </source>
</evidence>
<dbReference type="PANTHER" id="PTHR11748:SF103">
    <property type="entry name" value="GLYCOLATE OXIDASE SUBUNIT GLCE"/>
    <property type="match status" value="1"/>
</dbReference>
<dbReference type="InterPro" id="IPR006094">
    <property type="entry name" value="Oxid_FAD_bind_N"/>
</dbReference>
<gene>
    <name evidence="4" type="ORF">IQ215_11490</name>
</gene>
<reference evidence="4 5" key="1">
    <citation type="submission" date="2020-10" db="EMBL/GenBank/DDBJ databases">
        <authorList>
            <person name="Castelo-Branco R."/>
            <person name="Eusebio N."/>
            <person name="Adriana R."/>
            <person name="Vieira A."/>
            <person name="Brugerolle De Fraissinette N."/>
            <person name="Rezende De Castro R."/>
            <person name="Schneider M.P."/>
            <person name="Vasconcelos V."/>
            <person name="Leao P.N."/>
        </authorList>
    </citation>
    <scope>NUCLEOTIDE SEQUENCE [LARGE SCALE GENOMIC DNA]</scope>
    <source>
        <strain evidence="4 5">LEGE 03274</strain>
    </source>
</reference>
<dbReference type="Pfam" id="PF01565">
    <property type="entry name" value="FAD_binding_4"/>
    <property type="match status" value="1"/>
</dbReference>
<proteinExistence type="predicted"/>
<dbReference type="PROSITE" id="PS51387">
    <property type="entry name" value="FAD_PCMH"/>
    <property type="match status" value="1"/>
</dbReference>
<dbReference type="Gene3D" id="3.30.465.10">
    <property type="match status" value="1"/>
</dbReference>
<dbReference type="InterPro" id="IPR016164">
    <property type="entry name" value="FAD-linked_Oxase-like_C"/>
</dbReference>
<evidence type="ECO:0000256" key="1">
    <source>
        <dbReference type="ARBA" id="ARBA00022630"/>
    </source>
</evidence>
<dbReference type="EMBL" id="JADEWC010000028">
    <property type="protein sequence ID" value="MBE9223321.1"/>
    <property type="molecule type" value="Genomic_DNA"/>
</dbReference>
<dbReference type="InterPro" id="IPR016169">
    <property type="entry name" value="FAD-bd_PCMH_sub2"/>
</dbReference>
<evidence type="ECO:0000313" key="5">
    <source>
        <dbReference type="Proteomes" id="UP000654604"/>
    </source>
</evidence>
<dbReference type="SUPFAM" id="SSF55103">
    <property type="entry name" value="FAD-linked oxidases, C-terminal domain"/>
    <property type="match status" value="1"/>
</dbReference>
<keyword evidence="5" id="KW-1185">Reference proteome</keyword>
<comment type="caution">
    <text evidence="4">The sequence shown here is derived from an EMBL/GenBank/DDBJ whole genome shotgun (WGS) entry which is preliminary data.</text>
</comment>
<feature type="domain" description="FAD-binding PCMH-type" evidence="3">
    <location>
        <begin position="46"/>
        <end position="225"/>
    </location>
</feature>
<evidence type="ECO:0000313" key="4">
    <source>
        <dbReference type="EMBL" id="MBE9223321.1"/>
    </source>
</evidence>
<dbReference type="PANTHER" id="PTHR11748">
    <property type="entry name" value="D-LACTATE DEHYDROGENASE"/>
    <property type="match status" value="1"/>
</dbReference>
<dbReference type="RefSeq" id="WP_193801525.1">
    <property type="nucleotide sequence ID" value="NZ_JADEWC010000028.1"/>
</dbReference>
<sequence length="431" mass="47835">MNQFFQASSPRQIKEILDFCNVNSIEIIEWKQNSRWQNKIKMAGLADCIPRYLVFPNTTVMLSQLVNFAYRNHCRVIPTGEGTKLSWGGLSQPADLLISMVNFNGVVEYGEKDLVITVQGGMKIKDLNHFLASRGQFVPIDPFFEDDATVGGVVATGNSLCWRQRYGGVRDLILGLSFVRADGEAVKAGGKVVKNVAGYDLMKLFTGSYGSLGIITEVTFRVYPLMASSSSVFITGEKKVLGVLRNMITQSSLTPTMADFVAHYSAIGALGSGADFGLGIRFEGIKPSVEQQVKQVESWAEDLGLSSLVFGDALERNFWKDIKVMDYPTICKVGLMGNRIINLFSRFGYEGFINISSGVGFVFLGEDIRAHQVLALRRFCEDNGGYLSMVRSPLALQKQVEPWGYVGNGLEMMKKIKEKFDPQGVFYNRLF</sequence>
<evidence type="ECO:0000256" key="2">
    <source>
        <dbReference type="ARBA" id="ARBA00022827"/>
    </source>
</evidence>